<keyword evidence="1" id="KW-0732">Signal</keyword>
<evidence type="ECO:0000256" key="1">
    <source>
        <dbReference type="SAM" id="SignalP"/>
    </source>
</evidence>
<evidence type="ECO:0000313" key="3">
    <source>
        <dbReference type="Proteomes" id="UP000244855"/>
    </source>
</evidence>
<feature type="chain" id="PRO_5016085131" description="PLC-like phosphodiesterase" evidence="1">
    <location>
        <begin position="20"/>
        <end position="373"/>
    </location>
</feature>
<reference evidence="2 3" key="1">
    <citation type="journal article" date="2018" name="Sci. Rep.">
        <title>Comparative genomics provides insights into the lifestyle and reveals functional heterogeneity of dark septate endophytic fungi.</title>
        <authorList>
            <person name="Knapp D.G."/>
            <person name="Nemeth J.B."/>
            <person name="Barry K."/>
            <person name="Hainaut M."/>
            <person name="Henrissat B."/>
            <person name="Johnson J."/>
            <person name="Kuo A."/>
            <person name="Lim J.H.P."/>
            <person name="Lipzen A."/>
            <person name="Nolan M."/>
            <person name="Ohm R.A."/>
            <person name="Tamas L."/>
            <person name="Grigoriev I.V."/>
            <person name="Spatafora J.W."/>
            <person name="Nagy L.G."/>
            <person name="Kovacs G.M."/>
        </authorList>
    </citation>
    <scope>NUCLEOTIDE SEQUENCE [LARGE SCALE GENOMIC DNA]</scope>
    <source>
        <strain evidence="2 3">DSE2036</strain>
    </source>
</reference>
<name>A0A2V1D4P9_9PLEO</name>
<protein>
    <recommendedName>
        <fullName evidence="4">PLC-like phosphodiesterase</fullName>
    </recommendedName>
</protein>
<proteinExistence type="predicted"/>
<evidence type="ECO:0000313" key="2">
    <source>
        <dbReference type="EMBL" id="PVH92204.1"/>
    </source>
</evidence>
<gene>
    <name evidence="2" type="ORF">DM02DRAFT_296136</name>
</gene>
<sequence>MFIRSILKASALLYTAVSAQTACNNSPSLCSRPYNNITNLGTHNAAFLRDESTSFNTAGNQFYNATVQLSAGVRMLTAQVHQFNTSSGASEWHLCHGKCDFLDAGKLENWLREVKTWMDANTNDVVTILLVNSDRATADVLGGQFSASGIDKYAYSPSNSSSTSGGGTTTLPQTWPTLQNLISNNTRLVTFIASLPNPSSKYPYLLDEFTYVYENNFENETPTAYSCDPNRPTGLTRESAVSSNRMFLMNHFLYSTQLFGIQQPNVTYTNVTNSVNGGQGSLGAAISNCTGVYNKPPNFILVDFFNVGPAIESVDRANGVQQAVGRQAVSTAIVDDKNSKSGKPGQPNTAEGGARASFAAMVGAVGFAVALGL</sequence>
<dbReference type="Pfam" id="PF26146">
    <property type="entry name" value="PI-PLC_X"/>
    <property type="match status" value="1"/>
</dbReference>
<dbReference type="GO" id="GO:0008081">
    <property type="term" value="F:phosphoric diester hydrolase activity"/>
    <property type="evidence" value="ECO:0007669"/>
    <property type="project" value="InterPro"/>
</dbReference>
<dbReference type="SUPFAM" id="SSF51695">
    <property type="entry name" value="PLC-like phosphodiesterases"/>
    <property type="match status" value="1"/>
</dbReference>
<dbReference type="EMBL" id="KZ805707">
    <property type="protein sequence ID" value="PVH92204.1"/>
    <property type="molecule type" value="Genomic_DNA"/>
</dbReference>
<dbReference type="PANTHER" id="PTHR13593">
    <property type="match status" value="1"/>
</dbReference>
<dbReference type="STRING" id="97972.A0A2V1D4P9"/>
<feature type="signal peptide" evidence="1">
    <location>
        <begin position="1"/>
        <end position="19"/>
    </location>
</feature>
<dbReference type="AlphaFoldDB" id="A0A2V1D4P9"/>
<dbReference type="Gene3D" id="3.20.20.190">
    <property type="entry name" value="Phosphatidylinositol (PI) phosphodiesterase"/>
    <property type="match status" value="1"/>
</dbReference>
<dbReference type="InterPro" id="IPR051057">
    <property type="entry name" value="PI-PLC_domain"/>
</dbReference>
<accession>A0A2V1D4P9</accession>
<dbReference type="GO" id="GO:0006629">
    <property type="term" value="P:lipid metabolic process"/>
    <property type="evidence" value="ECO:0007669"/>
    <property type="project" value="InterPro"/>
</dbReference>
<organism evidence="2 3">
    <name type="scientific">Periconia macrospinosa</name>
    <dbReference type="NCBI Taxonomy" id="97972"/>
    <lineage>
        <taxon>Eukaryota</taxon>
        <taxon>Fungi</taxon>
        <taxon>Dikarya</taxon>
        <taxon>Ascomycota</taxon>
        <taxon>Pezizomycotina</taxon>
        <taxon>Dothideomycetes</taxon>
        <taxon>Pleosporomycetidae</taxon>
        <taxon>Pleosporales</taxon>
        <taxon>Massarineae</taxon>
        <taxon>Periconiaceae</taxon>
        <taxon>Periconia</taxon>
    </lineage>
</organism>
<dbReference type="OrthoDB" id="7984201at2759"/>
<dbReference type="InterPro" id="IPR017946">
    <property type="entry name" value="PLC-like_Pdiesterase_TIM-brl"/>
</dbReference>
<dbReference type="Proteomes" id="UP000244855">
    <property type="component" value="Unassembled WGS sequence"/>
</dbReference>
<dbReference type="PANTHER" id="PTHR13593:SF80">
    <property type="entry name" value="PLC-LIKE PHOSPHODIESTERASE"/>
    <property type="match status" value="1"/>
</dbReference>
<keyword evidence="3" id="KW-1185">Reference proteome</keyword>
<evidence type="ECO:0008006" key="4">
    <source>
        <dbReference type="Google" id="ProtNLM"/>
    </source>
</evidence>